<reference evidence="1" key="1">
    <citation type="journal article" date="2023" name="Insect Mol. Biol.">
        <title>Genome sequencing provides insights into the evolution of gene families encoding plant cell wall-degrading enzymes in longhorned beetles.</title>
        <authorList>
            <person name="Shin N.R."/>
            <person name="Okamura Y."/>
            <person name="Kirsch R."/>
            <person name="Pauchet Y."/>
        </authorList>
    </citation>
    <scope>NUCLEOTIDE SEQUENCE</scope>
    <source>
        <strain evidence="1">MMC_N1</strain>
    </source>
</reference>
<sequence length="178" mass="20887">MVLEKDQDTLSAKFSSSRKRYSQLKLPMGRCRWNFPVASLYLAVIMSESAFFDIDKRAGEVSEELLPRKMKKTQYEAFQKWCRVQNVQKPTENALLVYFDEKSRVVCSLTLWAHYSMLKSVFNIRENVDISKFPKLLAFLKRKNEGFKPKKSNVLTIEQVDQFLQEAPNDKYLVMKVL</sequence>
<dbReference type="Proteomes" id="UP001162164">
    <property type="component" value="Unassembled WGS sequence"/>
</dbReference>
<evidence type="ECO:0000313" key="2">
    <source>
        <dbReference type="Proteomes" id="UP001162164"/>
    </source>
</evidence>
<proteinExistence type="predicted"/>
<name>A0ABQ9J9E8_9CUCU</name>
<accession>A0ABQ9J9E8</accession>
<gene>
    <name evidence="1" type="ORF">NQ317_016736</name>
</gene>
<dbReference type="EMBL" id="JAPWTJ010001029">
    <property type="protein sequence ID" value="KAJ8974240.1"/>
    <property type="molecule type" value="Genomic_DNA"/>
</dbReference>
<evidence type="ECO:0000313" key="1">
    <source>
        <dbReference type="EMBL" id="KAJ8974240.1"/>
    </source>
</evidence>
<keyword evidence="2" id="KW-1185">Reference proteome</keyword>
<organism evidence="1 2">
    <name type="scientific">Molorchus minor</name>
    <dbReference type="NCBI Taxonomy" id="1323400"/>
    <lineage>
        <taxon>Eukaryota</taxon>
        <taxon>Metazoa</taxon>
        <taxon>Ecdysozoa</taxon>
        <taxon>Arthropoda</taxon>
        <taxon>Hexapoda</taxon>
        <taxon>Insecta</taxon>
        <taxon>Pterygota</taxon>
        <taxon>Neoptera</taxon>
        <taxon>Endopterygota</taxon>
        <taxon>Coleoptera</taxon>
        <taxon>Polyphaga</taxon>
        <taxon>Cucujiformia</taxon>
        <taxon>Chrysomeloidea</taxon>
        <taxon>Cerambycidae</taxon>
        <taxon>Lamiinae</taxon>
        <taxon>Monochamini</taxon>
        <taxon>Molorchus</taxon>
    </lineage>
</organism>
<comment type="caution">
    <text evidence="1">The sequence shown here is derived from an EMBL/GenBank/DDBJ whole genome shotgun (WGS) entry which is preliminary data.</text>
</comment>
<protein>
    <submittedName>
        <fullName evidence="1">Uncharacterized protein</fullName>
    </submittedName>
</protein>